<proteinExistence type="inferred from homology"/>
<organism evidence="3 4">
    <name type="scientific">Lysobacter koreensis</name>
    <dbReference type="NCBI Taxonomy" id="266122"/>
    <lineage>
        <taxon>Bacteria</taxon>
        <taxon>Pseudomonadati</taxon>
        <taxon>Pseudomonadota</taxon>
        <taxon>Gammaproteobacteria</taxon>
        <taxon>Lysobacterales</taxon>
        <taxon>Lysobacteraceae</taxon>
        <taxon>Lysobacter</taxon>
    </lineage>
</organism>
<protein>
    <submittedName>
        <fullName evidence="3">SRPBCC family protein</fullName>
    </submittedName>
</protein>
<evidence type="ECO:0000256" key="1">
    <source>
        <dbReference type="ARBA" id="ARBA00006817"/>
    </source>
</evidence>
<dbReference type="EMBL" id="JBHTIH010000002">
    <property type="protein sequence ID" value="MFD0738001.1"/>
    <property type="molecule type" value="Genomic_DNA"/>
</dbReference>
<dbReference type="SUPFAM" id="SSF55961">
    <property type="entry name" value="Bet v1-like"/>
    <property type="match status" value="1"/>
</dbReference>
<evidence type="ECO:0000259" key="2">
    <source>
        <dbReference type="Pfam" id="PF08327"/>
    </source>
</evidence>
<comment type="similarity">
    <text evidence="1">Belongs to the AHA1 family.</text>
</comment>
<accession>A0ABW2YIS7</accession>
<reference evidence="4" key="1">
    <citation type="journal article" date="2019" name="Int. J. Syst. Evol. Microbiol.">
        <title>The Global Catalogue of Microorganisms (GCM) 10K type strain sequencing project: providing services to taxonomists for standard genome sequencing and annotation.</title>
        <authorList>
            <consortium name="The Broad Institute Genomics Platform"/>
            <consortium name="The Broad Institute Genome Sequencing Center for Infectious Disease"/>
            <person name="Wu L."/>
            <person name="Ma J."/>
        </authorList>
    </citation>
    <scope>NUCLEOTIDE SEQUENCE [LARGE SCALE GENOMIC DNA]</scope>
    <source>
        <strain evidence="4">CCUG 55491</strain>
    </source>
</reference>
<dbReference type="Gene3D" id="3.30.530.20">
    <property type="match status" value="1"/>
</dbReference>
<evidence type="ECO:0000313" key="4">
    <source>
        <dbReference type="Proteomes" id="UP001597090"/>
    </source>
</evidence>
<gene>
    <name evidence="3" type="ORF">ACFQZQ_01685</name>
</gene>
<dbReference type="Pfam" id="PF08327">
    <property type="entry name" value="AHSA1"/>
    <property type="match status" value="1"/>
</dbReference>
<name>A0ABW2YIS7_9GAMM</name>
<dbReference type="Proteomes" id="UP001597090">
    <property type="component" value="Unassembled WGS sequence"/>
</dbReference>
<dbReference type="InterPro" id="IPR023393">
    <property type="entry name" value="START-like_dom_sf"/>
</dbReference>
<sequence length="183" mass="20503">MNDFGVITQPGTLRLERVLPGPIERVWAYLTDSDKRGTWLASGEMELHVGGKVEHVFRNADLTAPDDLPPPKYAQHAHESRMHGRVTACEPPRLLSYTWFEGNGEDSEVSFELSAHDGGNVLLVLTHRRLASRDELLSVAAGWHAHVGILIDRLSGRQPQPFWSTHTRLEAEYARRIPADPQA</sequence>
<comment type="caution">
    <text evidence="3">The sequence shown here is derived from an EMBL/GenBank/DDBJ whole genome shotgun (WGS) entry which is preliminary data.</text>
</comment>
<dbReference type="CDD" id="cd08899">
    <property type="entry name" value="SRPBCC_CalC_Aha1-like_6"/>
    <property type="match status" value="1"/>
</dbReference>
<dbReference type="RefSeq" id="WP_386810951.1">
    <property type="nucleotide sequence ID" value="NZ_JBHTIH010000002.1"/>
</dbReference>
<keyword evidence="4" id="KW-1185">Reference proteome</keyword>
<feature type="domain" description="Activator of Hsp90 ATPase homologue 1/2-like C-terminal" evidence="2">
    <location>
        <begin position="78"/>
        <end position="147"/>
    </location>
</feature>
<dbReference type="InterPro" id="IPR013538">
    <property type="entry name" value="ASHA1/2-like_C"/>
</dbReference>
<evidence type="ECO:0000313" key="3">
    <source>
        <dbReference type="EMBL" id="MFD0738001.1"/>
    </source>
</evidence>